<protein>
    <submittedName>
        <fullName evidence="5">tRNA (Adenine9-N1/guanine9-N1)-methyltransferase</fullName>
    </submittedName>
</protein>
<dbReference type="GO" id="GO:0008168">
    <property type="term" value="F:methyltransferase activity"/>
    <property type="evidence" value="ECO:0007669"/>
    <property type="project" value="UniProtKB-KW"/>
</dbReference>
<dbReference type="RefSeq" id="WP_142933636.1">
    <property type="nucleotide sequence ID" value="NZ_FXTM01000002.1"/>
</dbReference>
<dbReference type="Gene3D" id="3.40.1280.30">
    <property type="match status" value="1"/>
</dbReference>
<keyword evidence="1 5" id="KW-0489">Methyltransferase</keyword>
<keyword evidence="3" id="KW-0949">S-adenosyl-L-methionine</keyword>
<reference evidence="5 6" key="1">
    <citation type="submission" date="2017-05" db="EMBL/GenBank/DDBJ databases">
        <authorList>
            <person name="Varghese N."/>
            <person name="Submissions S."/>
        </authorList>
    </citation>
    <scope>NUCLEOTIDE SEQUENCE [LARGE SCALE GENOMIC DNA]</scope>
    <source>
        <strain evidence="5 6">DSM 16304</strain>
    </source>
</reference>
<keyword evidence="2 5" id="KW-0808">Transferase</keyword>
<evidence type="ECO:0000256" key="1">
    <source>
        <dbReference type="ARBA" id="ARBA00022603"/>
    </source>
</evidence>
<evidence type="ECO:0000256" key="3">
    <source>
        <dbReference type="ARBA" id="ARBA00022691"/>
    </source>
</evidence>
<sequence length="361" mass="41880">MKFKKPREIFCEELYRLGVKRLKFLFNPGRGDFLNRTAYKVVKGKYGILRKGDIPEIKPGKLIEKCKDVEFLGFKGDEVPDSAVIRRKGTVDLSYIEFKYPDVGVDLSFFRELLPSEKKSLAVQLELSYGIVKDYLTPENFFVFNLSPQAEEFLKTFFKPKVPFRIRESIEGYSNVIVLDPNAEEEFTHEEVDGNTLIVVGGIVDSSERLKGSTGKILKEFKHRKITYKGIVSIVPDRINEIVKIILDYLTSPDELCEVVRRNLTRDSKLRFLRQFLEREIVRFLVNGEIVRGIPEEKFKWLIEEFGFSDFIFKKASKHVSGFIVFKPSIFDKVLGETEVRGRKVFVLEEISDEDVLKKYP</sequence>
<evidence type="ECO:0000256" key="2">
    <source>
        <dbReference type="ARBA" id="ARBA00022679"/>
    </source>
</evidence>
<evidence type="ECO:0000313" key="5">
    <source>
        <dbReference type="EMBL" id="SMO35998.1"/>
    </source>
</evidence>
<gene>
    <name evidence="5" type="ORF">SAMN06269117_10242</name>
</gene>
<dbReference type="PROSITE" id="PS51675">
    <property type="entry name" value="SAM_MT_TRM10"/>
    <property type="match status" value="1"/>
</dbReference>
<keyword evidence="6" id="KW-1185">Reference proteome</keyword>
<proteinExistence type="predicted"/>
<evidence type="ECO:0000313" key="6">
    <source>
        <dbReference type="Proteomes" id="UP000317315"/>
    </source>
</evidence>
<evidence type="ECO:0000259" key="4">
    <source>
        <dbReference type="PROSITE" id="PS51675"/>
    </source>
</evidence>
<dbReference type="Proteomes" id="UP000317315">
    <property type="component" value="Unassembled WGS sequence"/>
</dbReference>
<name>A0A521AME6_9BACT</name>
<dbReference type="GO" id="GO:0032259">
    <property type="term" value="P:methylation"/>
    <property type="evidence" value="ECO:0007669"/>
    <property type="project" value="UniProtKB-KW"/>
</dbReference>
<dbReference type="OrthoDB" id="10159at2"/>
<dbReference type="InterPro" id="IPR028564">
    <property type="entry name" value="MT_TRM10-typ"/>
</dbReference>
<organism evidence="5 6">
    <name type="scientific">Balnearium lithotrophicum</name>
    <dbReference type="NCBI Taxonomy" id="223788"/>
    <lineage>
        <taxon>Bacteria</taxon>
        <taxon>Pseudomonadati</taxon>
        <taxon>Aquificota</taxon>
        <taxon>Aquificia</taxon>
        <taxon>Desulfurobacteriales</taxon>
        <taxon>Desulfurobacteriaceae</taxon>
        <taxon>Balnearium</taxon>
    </lineage>
</organism>
<accession>A0A521AME6</accession>
<dbReference type="InterPro" id="IPR038459">
    <property type="entry name" value="MT_TRM10-typ_sf"/>
</dbReference>
<dbReference type="EMBL" id="FXTM01000002">
    <property type="protein sequence ID" value="SMO35998.1"/>
    <property type="molecule type" value="Genomic_DNA"/>
</dbReference>
<feature type="domain" description="SAM-dependent MTase TRM10-type" evidence="4">
    <location>
        <begin position="85"/>
        <end position="271"/>
    </location>
</feature>
<dbReference type="AlphaFoldDB" id="A0A521AME6"/>